<protein>
    <submittedName>
        <fullName evidence="3">Tail fiber protein</fullName>
    </submittedName>
</protein>
<dbReference type="PROSITE" id="PS51257">
    <property type="entry name" value="PROKAR_LIPOPROTEIN"/>
    <property type="match status" value="1"/>
</dbReference>
<proteinExistence type="predicted"/>
<keyword evidence="4" id="KW-1185">Reference proteome</keyword>
<dbReference type="Pfam" id="PF07484">
    <property type="entry name" value="Collar"/>
    <property type="match status" value="1"/>
</dbReference>
<name>A0ABT1TRB5_9GAMM</name>
<accession>A0ABT1TRB5</accession>
<comment type="caution">
    <text evidence="3">The sequence shown here is derived from an EMBL/GenBank/DDBJ whole genome shotgun (WGS) entry which is preliminary data.</text>
</comment>
<dbReference type="EMBL" id="JANIBL010000018">
    <property type="protein sequence ID" value="MCQ8117314.1"/>
    <property type="molecule type" value="Genomic_DNA"/>
</dbReference>
<reference evidence="3 4" key="1">
    <citation type="submission" date="2022-07" db="EMBL/GenBank/DDBJ databases">
        <title>Methylomonas rivi sp. nov., Methylomonas rosea sp. nov., Methylomonas aureus sp. nov. and Methylomonas subterranea sp. nov., four novel methanotrophs isolated from a freshwater creek and the deep terrestrial subsurface.</title>
        <authorList>
            <person name="Abin C."/>
            <person name="Sankaranarayanan K."/>
            <person name="Garner C."/>
            <person name="Sindelar R."/>
            <person name="Kotary K."/>
            <person name="Garner R."/>
            <person name="Barclay S."/>
            <person name="Lawson P."/>
            <person name="Krumholz L."/>
        </authorList>
    </citation>
    <scope>NUCLEOTIDE SEQUENCE [LARGE SCALE GENOMIC DNA]</scope>
    <source>
        <strain evidence="3 4">WSC-7</strain>
    </source>
</reference>
<dbReference type="Proteomes" id="UP001524570">
    <property type="component" value="Unassembled WGS sequence"/>
</dbReference>
<dbReference type="SUPFAM" id="SSF88874">
    <property type="entry name" value="Receptor-binding domain of short tail fibre protein gp12"/>
    <property type="match status" value="1"/>
</dbReference>
<evidence type="ECO:0000313" key="3">
    <source>
        <dbReference type="EMBL" id="MCQ8117314.1"/>
    </source>
</evidence>
<evidence type="ECO:0000313" key="4">
    <source>
        <dbReference type="Proteomes" id="UP001524570"/>
    </source>
</evidence>
<dbReference type="InterPro" id="IPR011083">
    <property type="entry name" value="Phage_tail_collar_dom"/>
</dbReference>
<evidence type="ECO:0000256" key="1">
    <source>
        <dbReference type="SAM" id="SignalP"/>
    </source>
</evidence>
<sequence length="220" mass="22545">MSKSFNKPLLKLAMIAITGLPVSASACGSDPFLGEICTFTYNFCPRGYLEAAGQTLSIQQNTALFSLLGTQYGGDGVQTFALPDLRGRSPIGDGQGPGLSPIQVGEETGSEFVTILPSQMPAHNHTAQTNVLISASINAVSTAGNTTNPSGKVLATSASRDNLYSNATPNASLDPGAISASASATTTVGISGGSQPLYIRSPVLGVKYCVATQGIFPSRN</sequence>
<organism evidence="3 4">
    <name type="scientific">Methylomonas rosea</name>
    <dbReference type="NCBI Taxonomy" id="2952227"/>
    <lineage>
        <taxon>Bacteria</taxon>
        <taxon>Pseudomonadati</taxon>
        <taxon>Pseudomonadota</taxon>
        <taxon>Gammaproteobacteria</taxon>
        <taxon>Methylococcales</taxon>
        <taxon>Methylococcaceae</taxon>
        <taxon>Methylomonas</taxon>
    </lineage>
</organism>
<feature type="domain" description="Phage tail collar" evidence="2">
    <location>
        <begin position="34"/>
        <end position="90"/>
    </location>
</feature>
<feature type="signal peptide" evidence="1">
    <location>
        <begin position="1"/>
        <end position="26"/>
    </location>
</feature>
<feature type="chain" id="PRO_5045956505" evidence="1">
    <location>
        <begin position="27"/>
        <end position="220"/>
    </location>
</feature>
<dbReference type="Gene3D" id="3.90.1340.10">
    <property type="entry name" value="Phage tail collar domain"/>
    <property type="match status" value="1"/>
</dbReference>
<evidence type="ECO:0000259" key="2">
    <source>
        <dbReference type="Pfam" id="PF07484"/>
    </source>
</evidence>
<keyword evidence="1" id="KW-0732">Signal</keyword>
<dbReference type="RefSeq" id="WP_256606461.1">
    <property type="nucleotide sequence ID" value="NZ_JANIBL010000018.1"/>
</dbReference>
<gene>
    <name evidence="3" type="ORF">NP589_07745</name>
</gene>
<dbReference type="InterPro" id="IPR037053">
    <property type="entry name" value="Phage_tail_collar_dom_sf"/>
</dbReference>